<dbReference type="SUPFAM" id="SSF51197">
    <property type="entry name" value="Clavaminate synthase-like"/>
    <property type="match status" value="1"/>
</dbReference>
<comment type="caution">
    <text evidence="9">The sequence shown here is derived from an EMBL/GenBank/DDBJ whole genome shotgun (WGS) entry which is preliminary data.</text>
</comment>
<evidence type="ECO:0000256" key="2">
    <source>
        <dbReference type="ARBA" id="ARBA00005896"/>
    </source>
</evidence>
<accession>A0A150QB71</accession>
<evidence type="ECO:0000256" key="1">
    <source>
        <dbReference type="ARBA" id="ARBA00001954"/>
    </source>
</evidence>
<reference evidence="9 10" key="1">
    <citation type="submission" date="2014-02" db="EMBL/GenBank/DDBJ databases">
        <title>The small core and large imbalanced accessory genome model reveals a collaborative survival strategy of Sorangium cellulosum strains in nature.</title>
        <authorList>
            <person name="Han K."/>
            <person name="Peng R."/>
            <person name="Blom J."/>
            <person name="Li Y.-Z."/>
        </authorList>
    </citation>
    <scope>NUCLEOTIDE SEQUENCE [LARGE SCALE GENOMIC DNA]</scope>
    <source>
        <strain evidence="9 10">So0008-312</strain>
    </source>
</reference>
<dbReference type="PANTHER" id="PTHR30468:SF5">
    <property type="entry name" value="ALPHA-KETOGLUTARATE-DEPENDENT SULFATE ESTER DIOXYGENASE"/>
    <property type="match status" value="1"/>
</dbReference>
<name>A0A150QB71_SORCE</name>
<protein>
    <submittedName>
        <fullName evidence="9">Taurine dioxygenase</fullName>
    </submittedName>
</protein>
<comment type="similarity">
    <text evidence="2">Belongs to the TfdA dioxygenase family.</text>
</comment>
<dbReference type="EMBL" id="JEMA01000855">
    <property type="protein sequence ID" value="KYF65132.1"/>
    <property type="molecule type" value="Genomic_DNA"/>
</dbReference>
<dbReference type="Proteomes" id="UP000075260">
    <property type="component" value="Unassembled WGS sequence"/>
</dbReference>
<dbReference type="RefSeq" id="WP_061611301.1">
    <property type="nucleotide sequence ID" value="NZ_JEMA01000855.1"/>
</dbReference>
<evidence type="ECO:0000256" key="3">
    <source>
        <dbReference type="ARBA" id="ARBA00022723"/>
    </source>
</evidence>
<dbReference type="GO" id="GO:0046872">
    <property type="term" value="F:metal ion binding"/>
    <property type="evidence" value="ECO:0007669"/>
    <property type="project" value="UniProtKB-KW"/>
</dbReference>
<dbReference type="GO" id="GO:0016706">
    <property type="term" value="F:2-oxoglutarate-dependent dioxygenase activity"/>
    <property type="evidence" value="ECO:0007669"/>
    <property type="project" value="UniProtKB-ARBA"/>
</dbReference>
<feature type="region of interest" description="Disordered" evidence="7">
    <location>
        <begin position="286"/>
        <end position="307"/>
    </location>
</feature>
<proteinExistence type="inferred from homology"/>
<evidence type="ECO:0000256" key="4">
    <source>
        <dbReference type="ARBA" id="ARBA00022964"/>
    </source>
</evidence>
<dbReference type="GO" id="GO:0005737">
    <property type="term" value="C:cytoplasm"/>
    <property type="evidence" value="ECO:0007669"/>
    <property type="project" value="TreeGrafter"/>
</dbReference>
<dbReference type="InterPro" id="IPR003819">
    <property type="entry name" value="TauD/TfdA-like"/>
</dbReference>
<dbReference type="InterPro" id="IPR051323">
    <property type="entry name" value="AtsK-like"/>
</dbReference>
<organism evidence="9 10">
    <name type="scientific">Sorangium cellulosum</name>
    <name type="common">Polyangium cellulosum</name>
    <dbReference type="NCBI Taxonomy" id="56"/>
    <lineage>
        <taxon>Bacteria</taxon>
        <taxon>Pseudomonadati</taxon>
        <taxon>Myxococcota</taxon>
        <taxon>Polyangia</taxon>
        <taxon>Polyangiales</taxon>
        <taxon>Polyangiaceae</taxon>
        <taxon>Sorangium</taxon>
    </lineage>
</organism>
<keyword evidence="5" id="KW-0560">Oxidoreductase</keyword>
<dbReference type="AlphaFoldDB" id="A0A150QB71"/>
<feature type="domain" description="TauD/TfdA-like" evidence="8">
    <location>
        <begin position="14"/>
        <end position="279"/>
    </location>
</feature>
<dbReference type="Gene3D" id="3.60.130.10">
    <property type="entry name" value="Clavaminate synthase-like"/>
    <property type="match status" value="1"/>
</dbReference>
<evidence type="ECO:0000313" key="9">
    <source>
        <dbReference type="EMBL" id="KYF65132.1"/>
    </source>
</evidence>
<evidence type="ECO:0000256" key="7">
    <source>
        <dbReference type="SAM" id="MobiDB-lite"/>
    </source>
</evidence>
<dbReference type="PANTHER" id="PTHR30468">
    <property type="entry name" value="ALPHA-KETOGLUTARATE-DEPENDENT SULFONATE DIOXYGENASE"/>
    <property type="match status" value="1"/>
</dbReference>
<evidence type="ECO:0000256" key="6">
    <source>
        <dbReference type="ARBA" id="ARBA00023004"/>
    </source>
</evidence>
<evidence type="ECO:0000256" key="5">
    <source>
        <dbReference type="ARBA" id="ARBA00023002"/>
    </source>
</evidence>
<keyword evidence="4 9" id="KW-0223">Dioxygenase</keyword>
<dbReference type="OrthoDB" id="7209371at2"/>
<keyword evidence="6" id="KW-0408">Iron</keyword>
<gene>
    <name evidence="9" type="ORF">BE15_39975</name>
</gene>
<evidence type="ECO:0000259" key="8">
    <source>
        <dbReference type="Pfam" id="PF02668"/>
    </source>
</evidence>
<comment type="cofactor">
    <cofactor evidence="1">
        <name>Fe(2+)</name>
        <dbReference type="ChEBI" id="CHEBI:29033"/>
    </cofactor>
</comment>
<dbReference type="Pfam" id="PF02668">
    <property type="entry name" value="TauD"/>
    <property type="match status" value="1"/>
</dbReference>
<dbReference type="FunFam" id="3.60.130.10:FF:000002">
    <property type="entry name" value="Alpha-ketoglutarate-dependent taurine dioxygenase"/>
    <property type="match status" value="1"/>
</dbReference>
<keyword evidence="3" id="KW-0479">Metal-binding</keyword>
<dbReference type="InterPro" id="IPR042098">
    <property type="entry name" value="TauD-like_sf"/>
</dbReference>
<evidence type="ECO:0000313" key="10">
    <source>
        <dbReference type="Proteomes" id="UP000075260"/>
    </source>
</evidence>
<sequence length="323" mass="35683">MSATVNQSSNVLEIVPIAGRIGAEVRGVRLSADLDPATVSEIRKAWLRYKVIFFRNQHHLDDAGQQTLTALFDGKPVAHPTVPVVQGTDYIHELDSRHGGRANSWHTDVTFVDAYPKASILRALVIPAHGGDTVWANTVAAYQDLPPALRELADKLWAVHSNEYDYQARKPQSSADDVRRYQEVFTSTVYETEHPVVRVHPETGERSLVLGHFVKNLLGVSSFDSAHLFQVLQEHITRLENTVRWRWAAGDVAVWDNRATQHYAINDYGDQLRVVRRVTVDGDVPVGVDGRRSSTRKKAPRASATRTESAGVSAAAALAVATA</sequence>